<reference evidence="1" key="1">
    <citation type="journal article" date="2021" name="Front. Microbiol.">
        <title>Comprehensive Comparative Genomics and Phenotyping of Methylobacterium Species.</title>
        <authorList>
            <person name="Alessa O."/>
            <person name="Ogura Y."/>
            <person name="Fujitani Y."/>
            <person name="Takami H."/>
            <person name="Hayashi T."/>
            <person name="Sahin N."/>
            <person name="Tani A."/>
        </authorList>
    </citation>
    <scope>NUCLEOTIDE SEQUENCE</scope>
    <source>
        <strain evidence="1">DSM 23632</strain>
    </source>
</reference>
<protein>
    <recommendedName>
        <fullName evidence="3">Lipoprotein</fullName>
    </recommendedName>
</protein>
<evidence type="ECO:0000313" key="1">
    <source>
        <dbReference type="EMBL" id="GJE62276.1"/>
    </source>
</evidence>
<proteinExistence type="predicted"/>
<evidence type="ECO:0008006" key="3">
    <source>
        <dbReference type="Google" id="ProtNLM"/>
    </source>
</evidence>
<dbReference type="Proteomes" id="UP001055057">
    <property type="component" value="Unassembled WGS sequence"/>
</dbReference>
<reference evidence="1" key="2">
    <citation type="submission" date="2021-08" db="EMBL/GenBank/DDBJ databases">
        <authorList>
            <person name="Tani A."/>
            <person name="Ola A."/>
            <person name="Ogura Y."/>
            <person name="Katsura K."/>
            <person name="Hayashi T."/>
        </authorList>
    </citation>
    <scope>NUCLEOTIDE SEQUENCE</scope>
    <source>
        <strain evidence="1">DSM 23632</strain>
    </source>
</reference>
<evidence type="ECO:0000313" key="2">
    <source>
        <dbReference type="Proteomes" id="UP001055057"/>
    </source>
</evidence>
<organism evidence="1 2">
    <name type="scientific">Methylobacterium trifolii</name>
    <dbReference type="NCBI Taxonomy" id="1003092"/>
    <lineage>
        <taxon>Bacteria</taxon>
        <taxon>Pseudomonadati</taxon>
        <taxon>Pseudomonadota</taxon>
        <taxon>Alphaproteobacteria</taxon>
        <taxon>Hyphomicrobiales</taxon>
        <taxon>Methylobacteriaceae</taxon>
        <taxon>Methylobacterium</taxon>
    </lineage>
</organism>
<dbReference type="EMBL" id="BPRB01000298">
    <property type="protein sequence ID" value="GJE62276.1"/>
    <property type="molecule type" value="Genomic_DNA"/>
</dbReference>
<keyword evidence="2" id="KW-1185">Reference proteome</keyword>
<sequence length="145" mass="14922">MLLSLNACASRADFPARTGSVAAMPGTLLTADSGRPARPRAFGIDPYAALERSAADRARWAMEPATDTARLVWKPIPLKTAEPAREKTGPGITAYVEPVRAAEAPPHPAPEGEAVPDRVLSAGAEAAEPVCGGCAGFDPGLTPPP</sequence>
<name>A0ABQ4U4T6_9HYPH</name>
<accession>A0ABQ4U4T6</accession>
<dbReference type="RefSeq" id="WP_238184924.1">
    <property type="nucleotide sequence ID" value="NZ_BPRB01000298.1"/>
</dbReference>
<comment type="caution">
    <text evidence="1">The sequence shown here is derived from an EMBL/GenBank/DDBJ whole genome shotgun (WGS) entry which is preliminary data.</text>
</comment>
<gene>
    <name evidence="1" type="ORF">MPOCJGCO_4409</name>
</gene>